<feature type="compositionally biased region" description="Basic and acidic residues" evidence="1">
    <location>
        <begin position="99"/>
        <end position="113"/>
    </location>
</feature>
<keyword evidence="3" id="KW-1185">Reference proteome</keyword>
<dbReference type="AlphaFoldDB" id="A0AAN8A2I0"/>
<dbReference type="Proteomes" id="UP001346869">
    <property type="component" value="Unassembled WGS sequence"/>
</dbReference>
<reference evidence="2 3" key="1">
    <citation type="journal article" date="2023" name="Genes (Basel)">
        <title>Chromosome-Level Genome Assembly and Circadian Gene Repertoire of the Patagonia Blennie Eleginops maclovinus-The Closest Ancestral Proxy of Antarctic Cryonotothenioids.</title>
        <authorList>
            <person name="Cheng C.C."/>
            <person name="Rivera-Colon A.G."/>
            <person name="Minhas B.F."/>
            <person name="Wilson L."/>
            <person name="Rayamajhi N."/>
            <person name="Vargas-Chacoff L."/>
            <person name="Catchen J.M."/>
        </authorList>
    </citation>
    <scope>NUCLEOTIDE SEQUENCE [LARGE SCALE GENOMIC DNA]</scope>
    <source>
        <strain evidence="2">JMC-PN-2008</strain>
    </source>
</reference>
<evidence type="ECO:0000256" key="1">
    <source>
        <dbReference type="SAM" id="MobiDB-lite"/>
    </source>
</evidence>
<evidence type="ECO:0000313" key="3">
    <source>
        <dbReference type="Proteomes" id="UP001346869"/>
    </source>
</evidence>
<evidence type="ECO:0000313" key="2">
    <source>
        <dbReference type="EMBL" id="KAK5851726.1"/>
    </source>
</evidence>
<accession>A0AAN8A2I0</accession>
<gene>
    <name evidence="2" type="ORF">PBY51_023257</name>
</gene>
<comment type="caution">
    <text evidence="2">The sequence shown here is derived from an EMBL/GenBank/DDBJ whole genome shotgun (WGS) entry which is preliminary data.</text>
</comment>
<protein>
    <submittedName>
        <fullName evidence="2">Uncharacterized protein</fullName>
    </submittedName>
</protein>
<sequence>MDCQRASCKEAGGVALYACECVSVLTSGPCGAEVMMILWPTLPQPNPFRSVLVDPDGRSRSGQYEGGMFHNQHRYRLHRQTVALEPGLLLLGAFRETQHSKPIKEPTKHESDSAKQTGP</sequence>
<name>A0AAN8A2I0_ELEMC</name>
<reference evidence="2 3" key="2">
    <citation type="journal article" date="2023" name="Mol. Biol. Evol.">
        <title>Genomics of Secondarily Temperate Adaptation in the Only Non-Antarctic Icefish.</title>
        <authorList>
            <person name="Rivera-Colon A.G."/>
            <person name="Rayamajhi N."/>
            <person name="Minhas B.F."/>
            <person name="Madrigal G."/>
            <person name="Bilyk K.T."/>
            <person name="Yoon V."/>
            <person name="Hune M."/>
            <person name="Gregory S."/>
            <person name="Cheng C.H.C."/>
            <person name="Catchen J.M."/>
        </authorList>
    </citation>
    <scope>NUCLEOTIDE SEQUENCE [LARGE SCALE GENOMIC DNA]</scope>
    <source>
        <strain evidence="2">JMC-PN-2008</strain>
    </source>
</reference>
<dbReference type="EMBL" id="JAUZQC010000021">
    <property type="protein sequence ID" value="KAK5851726.1"/>
    <property type="molecule type" value="Genomic_DNA"/>
</dbReference>
<proteinExistence type="predicted"/>
<organism evidence="2 3">
    <name type="scientific">Eleginops maclovinus</name>
    <name type="common">Patagonian blennie</name>
    <name type="synonym">Eleginus maclovinus</name>
    <dbReference type="NCBI Taxonomy" id="56733"/>
    <lineage>
        <taxon>Eukaryota</taxon>
        <taxon>Metazoa</taxon>
        <taxon>Chordata</taxon>
        <taxon>Craniata</taxon>
        <taxon>Vertebrata</taxon>
        <taxon>Euteleostomi</taxon>
        <taxon>Actinopterygii</taxon>
        <taxon>Neopterygii</taxon>
        <taxon>Teleostei</taxon>
        <taxon>Neoteleostei</taxon>
        <taxon>Acanthomorphata</taxon>
        <taxon>Eupercaria</taxon>
        <taxon>Perciformes</taxon>
        <taxon>Notothenioidei</taxon>
        <taxon>Eleginopidae</taxon>
        <taxon>Eleginops</taxon>
    </lineage>
</organism>
<feature type="region of interest" description="Disordered" evidence="1">
    <location>
        <begin position="99"/>
        <end position="119"/>
    </location>
</feature>